<dbReference type="PANTHER" id="PTHR23034">
    <property type="entry name" value="GLUTAMATE-RICH PROTEIN 3"/>
    <property type="match status" value="1"/>
</dbReference>
<accession>A0AAV6YLQ1</accession>
<comment type="caution">
    <text evidence="3">The sequence shown here is derived from an EMBL/GenBank/DDBJ whole genome shotgun (WGS) entry which is preliminary data.</text>
</comment>
<name>A0AAV6YLQ1_ENGPU</name>
<evidence type="ECO:0000259" key="2">
    <source>
        <dbReference type="Pfam" id="PF15257"/>
    </source>
</evidence>
<dbReference type="AlphaFoldDB" id="A0AAV6YLQ1"/>
<proteinExistence type="predicted"/>
<reference evidence="3" key="1">
    <citation type="thesis" date="2020" institute="ProQuest LLC" country="789 East Eisenhower Parkway, Ann Arbor, MI, USA">
        <title>Comparative Genomics and Chromosome Evolution.</title>
        <authorList>
            <person name="Mudd A.B."/>
        </authorList>
    </citation>
    <scope>NUCLEOTIDE SEQUENCE</scope>
    <source>
        <strain evidence="3">237g6f4</strain>
        <tissue evidence="3">Blood</tissue>
    </source>
</reference>
<protein>
    <recommendedName>
        <fullName evidence="2">DUF4590 domain-containing protein</fullName>
    </recommendedName>
</protein>
<dbReference type="Pfam" id="PF15257">
    <property type="entry name" value="DUF4590"/>
    <property type="match status" value="1"/>
</dbReference>
<dbReference type="PANTHER" id="PTHR23034:SF2">
    <property type="entry name" value="GLUTAMATE-RICH PROTEIN 3"/>
    <property type="match status" value="1"/>
</dbReference>
<dbReference type="Proteomes" id="UP000824782">
    <property type="component" value="Unassembled WGS sequence"/>
</dbReference>
<dbReference type="EMBL" id="WNYA01048444">
    <property type="protein sequence ID" value="KAG8536204.1"/>
    <property type="molecule type" value="Genomic_DNA"/>
</dbReference>
<feature type="region of interest" description="Disordered" evidence="1">
    <location>
        <begin position="24"/>
        <end position="63"/>
    </location>
</feature>
<feature type="domain" description="DUF4590" evidence="2">
    <location>
        <begin position="84"/>
        <end position="118"/>
    </location>
</feature>
<dbReference type="InterPro" id="IPR027962">
    <property type="entry name" value="ERICH3"/>
</dbReference>
<dbReference type="InterPro" id="IPR048257">
    <property type="entry name" value="DUF4590"/>
</dbReference>
<keyword evidence="4" id="KW-1185">Reference proteome</keyword>
<evidence type="ECO:0000313" key="3">
    <source>
        <dbReference type="EMBL" id="KAG8536204.1"/>
    </source>
</evidence>
<organism evidence="3 4">
    <name type="scientific">Engystomops pustulosus</name>
    <name type="common">Tungara frog</name>
    <name type="synonym">Physalaemus pustulosus</name>
    <dbReference type="NCBI Taxonomy" id="76066"/>
    <lineage>
        <taxon>Eukaryota</taxon>
        <taxon>Metazoa</taxon>
        <taxon>Chordata</taxon>
        <taxon>Craniata</taxon>
        <taxon>Vertebrata</taxon>
        <taxon>Euteleostomi</taxon>
        <taxon>Amphibia</taxon>
        <taxon>Batrachia</taxon>
        <taxon>Anura</taxon>
        <taxon>Neobatrachia</taxon>
        <taxon>Hyloidea</taxon>
        <taxon>Leptodactylidae</taxon>
        <taxon>Leiuperinae</taxon>
        <taxon>Engystomops</taxon>
    </lineage>
</organism>
<evidence type="ECO:0000256" key="1">
    <source>
        <dbReference type="SAM" id="MobiDB-lite"/>
    </source>
</evidence>
<evidence type="ECO:0000313" key="4">
    <source>
        <dbReference type="Proteomes" id="UP000824782"/>
    </source>
</evidence>
<gene>
    <name evidence="3" type="ORF">GDO81_026909</name>
</gene>
<sequence length="141" mass="15807">MQSTDSAVGISPYRLPIINNFVIPVPPPPQKHNKQTMSTSSRGRRYRPTTAPNDVPMKDTGKFHKTSLHSNVKITMVYLGKKVHLSHEDSDYRDEVKVFQQHCGGENLCVYRGRLLEDGEGKGWVIYSGYYLQGAAQVASV</sequence>